<dbReference type="AlphaFoldDB" id="A0A268NXH3"/>
<dbReference type="Pfam" id="PF01061">
    <property type="entry name" value="ABC2_membrane"/>
    <property type="match status" value="1"/>
</dbReference>
<reference evidence="7 8" key="1">
    <citation type="submission" date="2017-07" db="EMBL/GenBank/DDBJ databases">
        <title>Isolation and whole genome analysis of endospore-forming bacteria from heroin.</title>
        <authorList>
            <person name="Kalinowski J."/>
            <person name="Ahrens B."/>
            <person name="Al-Dilaimi A."/>
            <person name="Winkler A."/>
            <person name="Wibberg D."/>
            <person name="Schleenbecker U."/>
            <person name="Ruckert C."/>
            <person name="Wolfel R."/>
            <person name="Grass G."/>
        </authorList>
    </citation>
    <scope>NUCLEOTIDE SEQUENCE [LARGE SCALE GENOMIC DNA]</scope>
    <source>
        <strain evidence="7 8">7539</strain>
    </source>
</reference>
<evidence type="ECO:0000313" key="7">
    <source>
        <dbReference type="EMBL" id="PAE88071.1"/>
    </source>
</evidence>
<sequence length="257" mass="27712">MKLFTDTAWVFMRYLRGLLRSPFVLIITVVQPMLWMILFGHVFSSIGSIPGFAASSYIDYLGPGIVMMSTMMAGAYSGMGVLSDYKDGVLDRMLISPISRLALLLGSLLQDALTLSFQAALMIGVAAILGASFSGGLLGIVQLILIAVLLGLAMGALSISLGLIVRNESSLTAAVSFATMPLLFLSGLFMPLQLVPHWVEVIARFNPLNWAVEAGREVLGAQPDWSLVLQHGSYLVLLFAASCLLVVGAFRHYQRLI</sequence>
<comment type="caution">
    <text evidence="7">The sequence shown here is derived from an EMBL/GenBank/DDBJ whole genome shotgun (WGS) entry which is preliminary data.</text>
</comment>
<evidence type="ECO:0000256" key="3">
    <source>
        <dbReference type="ARBA" id="ARBA00022989"/>
    </source>
</evidence>
<protein>
    <recommendedName>
        <fullName evidence="5">Transport permease protein</fullName>
    </recommendedName>
</protein>
<keyword evidence="3 5" id="KW-1133">Transmembrane helix</keyword>
<evidence type="ECO:0000256" key="5">
    <source>
        <dbReference type="RuleBase" id="RU361157"/>
    </source>
</evidence>
<feature type="domain" description="ABC transmembrane type-2" evidence="6">
    <location>
        <begin position="23"/>
        <end position="256"/>
    </location>
</feature>
<dbReference type="EMBL" id="NPCC01000023">
    <property type="protein sequence ID" value="PAE88071.1"/>
    <property type="molecule type" value="Genomic_DNA"/>
</dbReference>
<keyword evidence="5" id="KW-1003">Cell membrane</keyword>
<dbReference type="RefSeq" id="WP_095236108.1">
    <property type="nucleotide sequence ID" value="NZ_NPCC01000023.1"/>
</dbReference>
<name>A0A268NXH3_SHOCL</name>
<dbReference type="InterPro" id="IPR000412">
    <property type="entry name" value="ABC_2_transport"/>
</dbReference>
<dbReference type="PROSITE" id="PS51012">
    <property type="entry name" value="ABC_TM2"/>
    <property type="match status" value="1"/>
</dbReference>
<feature type="transmembrane region" description="Helical" evidence="5">
    <location>
        <begin position="60"/>
        <end position="82"/>
    </location>
</feature>
<feature type="transmembrane region" description="Helical" evidence="5">
    <location>
        <begin position="21"/>
        <end position="40"/>
    </location>
</feature>
<feature type="transmembrane region" description="Helical" evidence="5">
    <location>
        <begin position="137"/>
        <end position="164"/>
    </location>
</feature>
<evidence type="ECO:0000256" key="4">
    <source>
        <dbReference type="ARBA" id="ARBA00023136"/>
    </source>
</evidence>
<evidence type="ECO:0000256" key="1">
    <source>
        <dbReference type="ARBA" id="ARBA00004141"/>
    </source>
</evidence>
<feature type="transmembrane region" description="Helical" evidence="5">
    <location>
        <begin position="171"/>
        <end position="190"/>
    </location>
</feature>
<dbReference type="InterPro" id="IPR051784">
    <property type="entry name" value="Nod_factor_ABC_transporter"/>
</dbReference>
<dbReference type="PANTHER" id="PTHR43229">
    <property type="entry name" value="NODULATION PROTEIN J"/>
    <property type="match status" value="1"/>
</dbReference>
<dbReference type="GO" id="GO:0043190">
    <property type="term" value="C:ATP-binding cassette (ABC) transporter complex"/>
    <property type="evidence" value="ECO:0007669"/>
    <property type="project" value="InterPro"/>
</dbReference>
<gene>
    <name evidence="7" type="ORF">CHH72_14580</name>
</gene>
<keyword evidence="4 5" id="KW-0472">Membrane</keyword>
<keyword evidence="2 5" id="KW-0812">Transmembrane</keyword>
<dbReference type="InterPro" id="IPR013525">
    <property type="entry name" value="ABC2_TM"/>
</dbReference>
<proteinExistence type="inferred from homology"/>
<dbReference type="PANTHER" id="PTHR43229:SF2">
    <property type="entry name" value="NODULATION PROTEIN J"/>
    <property type="match status" value="1"/>
</dbReference>
<dbReference type="InterPro" id="IPR047817">
    <property type="entry name" value="ABC2_TM_bact-type"/>
</dbReference>
<accession>A0A268NXH3</accession>
<feature type="transmembrane region" description="Helical" evidence="5">
    <location>
        <begin position="232"/>
        <end position="250"/>
    </location>
</feature>
<evidence type="ECO:0000313" key="8">
    <source>
        <dbReference type="Proteomes" id="UP000216207"/>
    </source>
</evidence>
<dbReference type="GO" id="GO:0140359">
    <property type="term" value="F:ABC-type transporter activity"/>
    <property type="evidence" value="ECO:0007669"/>
    <property type="project" value="InterPro"/>
</dbReference>
<comment type="subcellular location">
    <subcellularLocation>
        <location evidence="5">Cell membrane</location>
        <topology evidence="5">Multi-pass membrane protein</topology>
    </subcellularLocation>
    <subcellularLocation>
        <location evidence="1">Membrane</location>
        <topology evidence="1">Multi-pass membrane protein</topology>
    </subcellularLocation>
</comment>
<evidence type="ECO:0000256" key="2">
    <source>
        <dbReference type="ARBA" id="ARBA00022692"/>
    </source>
</evidence>
<dbReference type="Proteomes" id="UP000216207">
    <property type="component" value="Unassembled WGS sequence"/>
</dbReference>
<dbReference type="PIRSF" id="PIRSF006648">
    <property type="entry name" value="DrrB"/>
    <property type="match status" value="1"/>
</dbReference>
<evidence type="ECO:0000259" key="6">
    <source>
        <dbReference type="PROSITE" id="PS51012"/>
    </source>
</evidence>
<keyword evidence="5" id="KW-0813">Transport</keyword>
<comment type="similarity">
    <text evidence="5">Belongs to the ABC-2 integral membrane protein family.</text>
</comment>
<feature type="transmembrane region" description="Helical" evidence="5">
    <location>
        <begin position="103"/>
        <end position="131"/>
    </location>
</feature>
<organism evidence="7 8">
    <name type="scientific">Shouchella clausii</name>
    <name type="common">Alkalihalobacillus clausii</name>
    <dbReference type="NCBI Taxonomy" id="79880"/>
    <lineage>
        <taxon>Bacteria</taxon>
        <taxon>Bacillati</taxon>
        <taxon>Bacillota</taxon>
        <taxon>Bacilli</taxon>
        <taxon>Bacillales</taxon>
        <taxon>Bacillaceae</taxon>
        <taxon>Shouchella</taxon>
    </lineage>
</organism>
<dbReference type="PRINTS" id="PR00164">
    <property type="entry name" value="ABC2TRNSPORT"/>
</dbReference>